<dbReference type="Pfam" id="PF00089">
    <property type="entry name" value="Trypsin"/>
    <property type="match status" value="1"/>
</dbReference>
<dbReference type="InterPro" id="IPR018114">
    <property type="entry name" value="TRYPSIN_HIS"/>
</dbReference>
<dbReference type="GO" id="GO:0006508">
    <property type="term" value="P:proteolysis"/>
    <property type="evidence" value="ECO:0007669"/>
    <property type="project" value="UniProtKB-KW"/>
</dbReference>
<dbReference type="SUPFAM" id="SSF50494">
    <property type="entry name" value="Trypsin-like serine proteases"/>
    <property type="match status" value="1"/>
</dbReference>
<dbReference type="InterPro" id="IPR001314">
    <property type="entry name" value="Peptidase_S1A"/>
</dbReference>
<proteinExistence type="inferred from homology"/>
<evidence type="ECO:0000313" key="7">
    <source>
        <dbReference type="Proteomes" id="UP000215148"/>
    </source>
</evidence>
<dbReference type="InterPro" id="IPR020008">
    <property type="entry name" value="GlyGly_CTERM"/>
</dbReference>
<sequence length="319" mass="34631">MNNWVVLLSSVAVSGNAFAVDAQPQIVNGIYANVTDFPSMVSLFTDTTGYEGYTTYGLFCGGSLINNQYVLTAAHCIYGSTAKQLLTSVVPQLQVETDFPHNILEKARVAEIYYPSTYNDTSLFDDIAILKLETPLTTVSSANYLNFPESNSYRDVSNSFIAVGHGNTASNVDNSTSLLKTTLTYVPNEDCNAYKSSTVNNLCMKGTPISSTTGLANATCQGDSGGPLFWSNGSIYIQVGITSFGPTTCGDPSFDPTSIFTEVVKYRTWIDSVVAGTESPKIVVTESDRRAYLYPASDSGGSFGWWSLLLMFIPFIRRR</sequence>
<dbReference type="NCBIfam" id="TIGR03501">
    <property type="entry name" value="GlyGly_CTERM"/>
    <property type="match status" value="1"/>
</dbReference>
<gene>
    <name evidence="6" type="ORF">CCZ37_17790</name>
</gene>
<dbReference type="PROSITE" id="PS50240">
    <property type="entry name" value="TRYPSIN_DOM"/>
    <property type="match status" value="1"/>
</dbReference>
<dbReference type="EMBL" id="CP022742">
    <property type="protein sequence ID" value="ASU24299.1"/>
    <property type="molecule type" value="Genomic_DNA"/>
</dbReference>
<accession>A0A223N3F2</accession>
<dbReference type="AlphaFoldDB" id="A0A223N3F2"/>
<evidence type="ECO:0000256" key="3">
    <source>
        <dbReference type="RuleBase" id="RU363034"/>
    </source>
</evidence>
<dbReference type="PROSITE" id="PS00134">
    <property type="entry name" value="TRYPSIN_HIS"/>
    <property type="match status" value="1"/>
</dbReference>
<protein>
    <submittedName>
        <fullName evidence="6">Serine protease</fullName>
    </submittedName>
</protein>
<dbReference type="InterPro" id="IPR043504">
    <property type="entry name" value="Peptidase_S1_PA_chymotrypsin"/>
</dbReference>
<dbReference type="InterPro" id="IPR009003">
    <property type="entry name" value="Peptidase_S1_PA"/>
</dbReference>
<dbReference type="RefSeq" id="WP_094501830.1">
    <property type="nucleotide sequence ID" value="NZ_CAWNHI010000002.1"/>
</dbReference>
<dbReference type="PANTHER" id="PTHR24276:SF98">
    <property type="entry name" value="FI18310P1-RELATED"/>
    <property type="match status" value="1"/>
</dbReference>
<dbReference type="CDD" id="cd00190">
    <property type="entry name" value="Tryp_SPc"/>
    <property type="match status" value="1"/>
</dbReference>
<reference evidence="6 7" key="1">
    <citation type="submission" date="2017-08" db="EMBL/GenBank/DDBJ databases">
        <title>The Vibrio qinghaiensis sp.-Q67 is a luminous bacteria isolated firstly from Qinghai lake, Qinghai province, China, which has been proved to be very sensitive to detect environmental and food pollutants. Therefore, complete genome analysis of V. qinghaiensis sp.-Q67 highlights the potential application of this strain on detection of hazards in the contaminated environments.</title>
        <authorList>
            <person name="Gong L."/>
        </authorList>
    </citation>
    <scope>NUCLEOTIDE SEQUENCE [LARGE SCALE GENOMIC DNA]</scope>
    <source>
        <strain evidence="6 7">Q67</strain>
    </source>
</reference>
<dbReference type="SMART" id="SM00020">
    <property type="entry name" value="Tryp_SPc"/>
    <property type="match status" value="1"/>
</dbReference>
<dbReference type="Proteomes" id="UP000215148">
    <property type="component" value="Chromosome 2"/>
</dbReference>
<dbReference type="InterPro" id="IPR050430">
    <property type="entry name" value="Peptidase_S1"/>
</dbReference>
<evidence type="ECO:0000256" key="4">
    <source>
        <dbReference type="SAM" id="SignalP"/>
    </source>
</evidence>
<feature type="domain" description="Peptidase S1" evidence="5">
    <location>
        <begin position="26"/>
        <end position="275"/>
    </location>
</feature>
<evidence type="ECO:0000259" key="5">
    <source>
        <dbReference type="PROSITE" id="PS50240"/>
    </source>
</evidence>
<evidence type="ECO:0000313" key="6">
    <source>
        <dbReference type="EMBL" id="ASU24299.1"/>
    </source>
</evidence>
<dbReference type="PROSITE" id="PS00135">
    <property type="entry name" value="TRYPSIN_SER"/>
    <property type="match status" value="1"/>
</dbReference>
<evidence type="ECO:0000256" key="1">
    <source>
        <dbReference type="ARBA" id="ARBA00007664"/>
    </source>
</evidence>
<comment type="similarity">
    <text evidence="1">Belongs to the peptidase S1 family.</text>
</comment>
<keyword evidence="3" id="KW-0720">Serine protease</keyword>
<dbReference type="KEGG" id="vqi:CCZ37_17790"/>
<name>A0A223N3F2_9VIBR</name>
<dbReference type="PANTHER" id="PTHR24276">
    <property type="entry name" value="POLYSERASE-RELATED"/>
    <property type="match status" value="1"/>
</dbReference>
<keyword evidence="7" id="KW-1185">Reference proteome</keyword>
<organism evidence="6 7">
    <name type="scientific">Vibrio qinghaiensis</name>
    <dbReference type="NCBI Taxonomy" id="2025808"/>
    <lineage>
        <taxon>Bacteria</taxon>
        <taxon>Pseudomonadati</taxon>
        <taxon>Pseudomonadota</taxon>
        <taxon>Gammaproteobacteria</taxon>
        <taxon>Vibrionales</taxon>
        <taxon>Vibrionaceae</taxon>
        <taxon>Vibrio</taxon>
    </lineage>
</organism>
<keyword evidence="3 6" id="KW-0645">Protease</keyword>
<dbReference type="Gene3D" id="2.40.10.10">
    <property type="entry name" value="Trypsin-like serine proteases"/>
    <property type="match status" value="1"/>
</dbReference>
<keyword evidence="4" id="KW-0732">Signal</keyword>
<dbReference type="PRINTS" id="PR00722">
    <property type="entry name" value="CHYMOTRYPSIN"/>
</dbReference>
<keyword evidence="2" id="KW-1015">Disulfide bond</keyword>
<dbReference type="GO" id="GO:0004252">
    <property type="term" value="F:serine-type endopeptidase activity"/>
    <property type="evidence" value="ECO:0007669"/>
    <property type="project" value="InterPro"/>
</dbReference>
<feature type="signal peptide" evidence="4">
    <location>
        <begin position="1"/>
        <end position="19"/>
    </location>
</feature>
<feature type="chain" id="PRO_5012058715" evidence="4">
    <location>
        <begin position="20"/>
        <end position="319"/>
    </location>
</feature>
<evidence type="ECO:0000256" key="2">
    <source>
        <dbReference type="ARBA" id="ARBA00023157"/>
    </source>
</evidence>
<dbReference type="InterPro" id="IPR033116">
    <property type="entry name" value="TRYPSIN_SER"/>
</dbReference>
<dbReference type="InterPro" id="IPR001254">
    <property type="entry name" value="Trypsin_dom"/>
</dbReference>
<keyword evidence="3" id="KW-0378">Hydrolase</keyword>